<dbReference type="PROSITE" id="PS50173">
    <property type="entry name" value="UMUC"/>
    <property type="match status" value="1"/>
</dbReference>
<dbReference type="InterPro" id="IPR043502">
    <property type="entry name" value="DNA/RNA_pol_sf"/>
</dbReference>
<dbReference type="Proteomes" id="UP001181347">
    <property type="component" value="Unassembled WGS sequence"/>
</dbReference>
<dbReference type="AlphaFoldDB" id="A0AAE4RVX5"/>
<name>A0AAE4RVX5_9BACT</name>
<evidence type="ECO:0000313" key="5">
    <source>
        <dbReference type="Proteomes" id="UP000324870"/>
    </source>
</evidence>
<dbReference type="Proteomes" id="UP000324870">
    <property type="component" value="Unassembled WGS sequence"/>
</dbReference>
<dbReference type="Gene3D" id="3.30.70.270">
    <property type="match status" value="1"/>
</dbReference>
<dbReference type="InterPro" id="IPR017961">
    <property type="entry name" value="DNA_pol_Y-fam_little_finger"/>
</dbReference>
<dbReference type="OMA" id="CAEPREM"/>
<evidence type="ECO:0000256" key="1">
    <source>
        <dbReference type="ARBA" id="ARBA00010945"/>
    </source>
</evidence>
<dbReference type="GO" id="GO:0005829">
    <property type="term" value="C:cytosol"/>
    <property type="evidence" value="ECO:0007669"/>
    <property type="project" value="TreeGrafter"/>
</dbReference>
<dbReference type="EMBL" id="JAWDES010000001">
    <property type="protein sequence ID" value="MDU0258600.1"/>
    <property type="molecule type" value="Genomic_DNA"/>
</dbReference>
<reference evidence="3 5" key="1">
    <citation type="journal article" date="2019" name="Nat. Med.">
        <title>A library of human gut bacterial isolates paired with longitudinal multiomics data enables mechanistic microbiome research.</title>
        <authorList>
            <person name="Poyet M."/>
            <person name="Groussin M."/>
            <person name="Gibbons S.M."/>
            <person name="Avila-Pacheco J."/>
            <person name="Jiang X."/>
            <person name="Kearney S.M."/>
            <person name="Perrotta A.R."/>
            <person name="Berdy B."/>
            <person name="Zhao S."/>
            <person name="Lieberman T.D."/>
            <person name="Swanson P.K."/>
            <person name="Smith M."/>
            <person name="Roesemann S."/>
            <person name="Alexander J.E."/>
            <person name="Rich S.A."/>
            <person name="Livny J."/>
            <person name="Vlamakis H."/>
            <person name="Clish C."/>
            <person name="Bullock K."/>
            <person name="Deik A."/>
            <person name="Scott J."/>
            <person name="Pierce K.A."/>
            <person name="Xavier R.J."/>
            <person name="Alm E.J."/>
        </authorList>
    </citation>
    <scope>NUCLEOTIDE SEQUENCE [LARGE SCALE GENOMIC DNA]</scope>
    <source>
        <strain evidence="3 5">BIOML-A1</strain>
    </source>
</reference>
<dbReference type="InterPro" id="IPR043128">
    <property type="entry name" value="Rev_trsase/Diguanyl_cyclase"/>
</dbReference>
<reference evidence="4" key="2">
    <citation type="submission" date="2023-10" db="EMBL/GenBank/DDBJ databases">
        <title>Genome Sequence of the Bacteria from From Gut Wall in Crohn's Disease.</title>
        <authorList>
            <person name="Rodriguez-Palacios A."/>
        </authorList>
    </citation>
    <scope>NUCLEOTIDE SEQUENCE</scope>
    <source>
        <strain evidence="4">CavFT-hAR58</strain>
    </source>
</reference>
<evidence type="ECO:0000313" key="6">
    <source>
        <dbReference type="Proteomes" id="UP001181347"/>
    </source>
</evidence>
<sequence length="441" mass="50096">MSRKLLPLNPRQMVGLADGNSFYCSCEESMQPWLHGKPIIVASNNDGCAIAMNRPAKRYVRMGDALFQIADTIREHGIVTFSSNYELYGDMSNRMHSIWASFVPNLEIYSIDEAFLDFTGMEGFDFEKLGREIIRTTRRGIGIPICLGIAPTKVLAKAANKLAKTDDARRGLYIIDTEEKRVEALKKLPIGDVWGIGRRHEKRLTAMGVRTAYDFSVLPREWVRRNMTVVGDRLWREMNGTPCISLELAPPDKQEICTSRAFGKMTSDFNEVKAAVVRYLSSSAHKLRDQHSYARRIYVGIETNPFNENQRQTFRGLQIEFPVPTDNTFEMVPYAMTLLRAIWPAYAPGERPFLFKRATVTLSDLIPAEALQLNMFHHRPDIGQLRHLQAAVDEVNGPLNLDSRLVVLGAELTGQNNTRLRREMLSKCPTTKWSDRIDIAI</sequence>
<keyword evidence="5" id="KW-1185">Reference proteome</keyword>
<dbReference type="Pfam" id="PF00817">
    <property type="entry name" value="IMS"/>
    <property type="match status" value="1"/>
</dbReference>
<dbReference type="Gene3D" id="3.40.1170.60">
    <property type="match status" value="1"/>
</dbReference>
<dbReference type="GO" id="GO:0006281">
    <property type="term" value="P:DNA repair"/>
    <property type="evidence" value="ECO:0007669"/>
    <property type="project" value="InterPro"/>
</dbReference>
<dbReference type="CDD" id="cd01700">
    <property type="entry name" value="PolY_Pol_V_umuC"/>
    <property type="match status" value="1"/>
</dbReference>
<dbReference type="GO" id="GO:0009432">
    <property type="term" value="P:SOS response"/>
    <property type="evidence" value="ECO:0007669"/>
    <property type="project" value="TreeGrafter"/>
</dbReference>
<dbReference type="RefSeq" id="WP_014775014.1">
    <property type="nucleotide sequence ID" value="NZ_BAAFKU010000022.1"/>
</dbReference>
<organism evidence="4 6">
    <name type="scientific">Alistipes finegoldii</name>
    <dbReference type="NCBI Taxonomy" id="214856"/>
    <lineage>
        <taxon>Bacteria</taxon>
        <taxon>Pseudomonadati</taxon>
        <taxon>Bacteroidota</taxon>
        <taxon>Bacteroidia</taxon>
        <taxon>Bacteroidales</taxon>
        <taxon>Rikenellaceae</taxon>
        <taxon>Alistipes</taxon>
    </lineage>
</organism>
<dbReference type="SUPFAM" id="SSF56672">
    <property type="entry name" value="DNA/RNA polymerases"/>
    <property type="match status" value="1"/>
</dbReference>
<comment type="caution">
    <text evidence="4">The sequence shown here is derived from an EMBL/GenBank/DDBJ whole genome shotgun (WGS) entry which is preliminary data.</text>
</comment>
<dbReference type="PANTHER" id="PTHR11076">
    <property type="entry name" value="DNA REPAIR POLYMERASE UMUC / TRANSFERASE FAMILY MEMBER"/>
    <property type="match status" value="1"/>
</dbReference>
<evidence type="ECO:0000313" key="3">
    <source>
        <dbReference type="EMBL" id="KAA3158212.1"/>
    </source>
</evidence>
<dbReference type="InterPro" id="IPR001126">
    <property type="entry name" value="UmuC"/>
</dbReference>
<dbReference type="InterPro" id="IPR050116">
    <property type="entry name" value="DNA_polymerase-Y"/>
</dbReference>
<dbReference type="EMBL" id="VVND01000020">
    <property type="protein sequence ID" value="KAA3158212.1"/>
    <property type="molecule type" value="Genomic_DNA"/>
</dbReference>
<evidence type="ECO:0000313" key="4">
    <source>
        <dbReference type="EMBL" id="MDU0258600.1"/>
    </source>
</evidence>
<proteinExistence type="inferred from homology"/>
<comment type="similarity">
    <text evidence="1">Belongs to the DNA polymerase type-Y family.</text>
</comment>
<protein>
    <submittedName>
        <fullName evidence="4">Type VI secretion protein ImpB</fullName>
    </submittedName>
    <submittedName>
        <fullName evidence="3">Y-family DNA polymerase</fullName>
    </submittedName>
</protein>
<dbReference type="GO" id="GO:0003684">
    <property type="term" value="F:damaged DNA binding"/>
    <property type="evidence" value="ECO:0007669"/>
    <property type="project" value="InterPro"/>
</dbReference>
<gene>
    <name evidence="3" type="ORF">F2A26_12105</name>
    <name evidence="4" type="ORF">RVH17_00445</name>
</gene>
<dbReference type="GO" id="GO:0042276">
    <property type="term" value="P:error-prone translesion synthesis"/>
    <property type="evidence" value="ECO:0007669"/>
    <property type="project" value="TreeGrafter"/>
</dbReference>
<accession>A0AAE4RVX5</accession>
<dbReference type="GO" id="GO:0003887">
    <property type="term" value="F:DNA-directed DNA polymerase activity"/>
    <property type="evidence" value="ECO:0007669"/>
    <property type="project" value="TreeGrafter"/>
</dbReference>
<dbReference type="Gene3D" id="1.10.150.20">
    <property type="entry name" value="5' to 3' exonuclease, C-terminal subdomain"/>
    <property type="match status" value="1"/>
</dbReference>
<dbReference type="PANTHER" id="PTHR11076:SF34">
    <property type="entry name" value="PROTEIN UMUC"/>
    <property type="match status" value="1"/>
</dbReference>
<evidence type="ECO:0000259" key="2">
    <source>
        <dbReference type="PROSITE" id="PS50173"/>
    </source>
</evidence>
<feature type="domain" description="UmuC" evidence="2">
    <location>
        <begin position="14"/>
        <end position="197"/>
    </location>
</feature>
<dbReference type="Pfam" id="PF11799">
    <property type="entry name" value="IMS_C"/>
    <property type="match status" value="1"/>
</dbReference>